<reference evidence="4 5" key="1">
    <citation type="submission" date="2020-06" db="EMBL/GenBank/DDBJ databases">
        <authorList>
            <person name="Li R."/>
            <person name="Bekaert M."/>
        </authorList>
    </citation>
    <scope>NUCLEOTIDE SEQUENCE [LARGE SCALE GENOMIC DNA]</scope>
    <source>
        <strain evidence="5">wild</strain>
    </source>
</reference>
<name>A0A6J8EUX7_MYTCO</name>
<dbReference type="SUPFAM" id="SSF53448">
    <property type="entry name" value="Nucleotide-diphospho-sugar transferases"/>
    <property type="match status" value="1"/>
</dbReference>
<dbReference type="AlphaFoldDB" id="A0A6J8EUX7"/>
<dbReference type="PANTHER" id="PTHR11675:SF131">
    <property type="entry name" value="POLYPEPTIDE N-ACETYLGALACTOSAMINYLTRANSFERASE 9-RELATED"/>
    <property type="match status" value="1"/>
</dbReference>
<dbReference type="GO" id="GO:0005794">
    <property type="term" value="C:Golgi apparatus"/>
    <property type="evidence" value="ECO:0007669"/>
    <property type="project" value="TreeGrafter"/>
</dbReference>
<keyword evidence="2" id="KW-1015">Disulfide bond</keyword>
<gene>
    <name evidence="4" type="ORF">MCOR_55001</name>
</gene>
<dbReference type="EC" id="2.4.1.41" evidence="4"/>
<evidence type="ECO:0000313" key="5">
    <source>
        <dbReference type="Proteomes" id="UP000507470"/>
    </source>
</evidence>
<sequence>MRSLSQNILIRNIVALPLCSSDAKKNHSELVLASCVNSIFITPETTISIENNEFEKLNESINAHNINLYDSKQEGNYIGEQLQIKPPLKEIPKVDVLVKKGENGEPVNISKHLLNEEEKKEYKNGWKYNAFNEYLSNRISLNRTLNDQRDEKSPTMAGGLFAISRAYLTYIGTYDDGMDIWGGENLEISFRIWMCGGTLETTPCSHVGHIFRKRSPYKWRKNVDVVRKNNIRLCEVWLDEYKQYYNDKIGIKTFLVDMCASKRYCVD</sequence>
<dbReference type="Pfam" id="PF02709">
    <property type="entry name" value="Glyco_transf_7C"/>
    <property type="match status" value="1"/>
</dbReference>
<feature type="domain" description="Galactosyltransferase C-terminal" evidence="3">
    <location>
        <begin position="151"/>
        <end position="209"/>
    </location>
</feature>
<organism evidence="4 5">
    <name type="scientific">Mytilus coruscus</name>
    <name type="common">Sea mussel</name>
    <dbReference type="NCBI Taxonomy" id="42192"/>
    <lineage>
        <taxon>Eukaryota</taxon>
        <taxon>Metazoa</taxon>
        <taxon>Spiralia</taxon>
        <taxon>Lophotrochozoa</taxon>
        <taxon>Mollusca</taxon>
        <taxon>Bivalvia</taxon>
        <taxon>Autobranchia</taxon>
        <taxon>Pteriomorphia</taxon>
        <taxon>Mytilida</taxon>
        <taxon>Mytiloidea</taxon>
        <taxon>Mytilidae</taxon>
        <taxon>Mytilinae</taxon>
        <taxon>Mytilus</taxon>
    </lineage>
</organism>
<keyword evidence="1 4" id="KW-0808">Transferase</keyword>
<dbReference type="GO" id="GO:0006493">
    <property type="term" value="P:protein O-linked glycosylation"/>
    <property type="evidence" value="ECO:0007669"/>
    <property type="project" value="TreeGrafter"/>
</dbReference>
<evidence type="ECO:0000256" key="1">
    <source>
        <dbReference type="ARBA" id="ARBA00022679"/>
    </source>
</evidence>
<protein>
    <submittedName>
        <fullName evidence="4">GALNT</fullName>
        <ecNumber evidence="4">2.4.1.41</ecNumber>
    </submittedName>
</protein>
<proteinExistence type="predicted"/>
<keyword evidence="5" id="KW-1185">Reference proteome</keyword>
<dbReference type="Proteomes" id="UP000507470">
    <property type="component" value="Unassembled WGS sequence"/>
</dbReference>
<evidence type="ECO:0000259" key="3">
    <source>
        <dbReference type="Pfam" id="PF02709"/>
    </source>
</evidence>
<accession>A0A6J8EUX7</accession>
<dbReference type="InterPro" id="IPR029044">
    <property type="entry name" value="Nucleotide-diphossugar_trans"/>
</dbReference>
<keyword evidence="4" id="KW-0328">Glycosyltransferase</keyword>
<dbReference type="OrthoDB" id="6119243at2759"/>
<dbReference type="InterPro" id="IPR027791">
    <property type="entry name" value="Galactosyl_T_C"/>
</dbReference>
<dbReference type="EMBL" id="CACVKT020009705">
    <property type="protein sequence ID" value="CAC5422991.1"/>
    <property type="molecule type" value="Genomic_DNA"/>
</dbReference>
<dbReference type="PANTHER" id="PTHR11675">
    <property type="entry name" value="N-ACETYLGALACTOSAMINYLTRANSFERASE"/>
    <property type="match status" value="1"/>
</dbReference>
<evidence type="ECO:0000313" key="4">
    <source>
        <dbReference type="EMBL" id="CAC5422991.1"/>
    </source>
</evidence>
<dbReference type="Gene3D" id="3.90.550.10">
    <property type="entry name" value="Spore Coat Polysaccharide Biosynthesis Protein SpsA, Chain A"/>
    <property type="match status" value="2"/>
</dbReference>
<evidence type="ECO:0000256" key="2">
    <source>
        <dbReference type="ARBA" id="ARBA00023157"/>
    </source>
</evidence>
<dbReference type="GO" id="GO:0004653">
    <property type="term" value="F:polypeptide N-acetylgalactosaminyltransferase activity"/>
    <property type="evidence" value="ECO:0007669"/>
    <property type="project" value="UniProtKB-EC"/>
</dbReference>